<evidence type="ECO:0000313" key="2">
    <source>
        <dbReference type="EMBL" id="CAH1798185.1"/>
    </source>
</evidence>
<proteinExistence type="predicted"/>
<organism evidence="2 3">
    <name type="scientific">Owenia fusiformis</name>
    <name type="common">Polychaete worm</name>
    <dbReference type="NCBI Taxonomy" id="6347"/>
    <lineage>
        <taxon>Eukaryota</taxon>
        <taxon>Metazoa</taxon>
        <taxon>Spiralia</taxon>
        <taxon>Lophotrochozoa</taxon>
        <taxon>Annelida</taxon>
        <taxon>Polychaeta</taxon>
        <taxon>Sedentaria</taxon>
        <taxon>Canalipalpata</taxon>
        <taxon>Sabellida</taxon>
        <taxon>Oweniida</taxon>
        <taxon>Oweniidae</taxon>
        <taxon>Owenia</taxon>
    </lineage>
</organism>
<accession>A0A8J1TFR3</accession>
<sequence>VELENNLNKNENLTLKCHHNCVNTYVSSFHINHAKRKPSTSSKEEPSMKRTRRSNVENFDFKSHCLFCGLDCPVKRDKKNPHRWKAAYICRTVNKSLGERSLKERILETCRKRSDDQARLVEIRVSGAVSDLHAADARYHGKCYSSFLGTRNVSAAVSGASKIELNKTDLALEKVIEEVRNDTSRMWTSTELLDYYISAGGVYFQTGNRSIMECIVKTLEGEFILLSTIGYASLLISKTFAHQILKLKSHEDDDSHIHIKNISAKIVNECKEVAPDKTCYKTRLSPDAVSSPISMTHCAKKVI</sequence>
<evidence type="ECO:0000313" key="3">
    <source>
        <dbReference type="Proteomes" id="UP000749559"/>
    </source>
</evidence>
<dbReference type="EMBL" id="CAIIXF020000011">
    <property type="protein sequence ID" value="CAH1798185.1"/>
    <property type="molecule type" value="Genomic_DNA"/>
</dbReference>
<protein>
    <submittedName>
        <fullName evidence="2">Uncharacterized protein</fullName>
    </submittedName>
</protein>
<feature type="region of interest" description="Disordered" evidence="1">
    <location>
        <begin position="33"/>
        <end position="53"/>
    </location>
</feature>
<dbReference type="Proteomes" id="UP000749559">
    <property type="component" value="Unassembled WGS sequence"/>
</dbReference>
<keyword evidence="3" id="KW-1185">Reference proteome</keyword>
<dbReference type="OrthoDB" id="6753017at2759"/>
<comment type="caution">
    <text evidence="2">The sequence shown here is derived from an EMBL/GenBank/DDBJ whole genome shotgun (WGS) entry which is preliminary data.</text>
</comment>
<evidence type="ECO:0000256" key="1">
    <source>
        <dbReference type="SAM" id="MobiDB-lite"/>
    </source>
</evidence>
<reference evidence="2" key="1">
    <citation type="submission" date="2022-03" db="EMBL/GenBank/DDBJ databases">
        <authorList>
            <person name="Martin C."/>
        </authorList>
    </citation>
    <scope>NUCLEOTIDE SEQUENCE</scope>
</reference>
<gene>
    <name evidence="2" type="ORF">OFUS_LOCUS22354</name>
</gene>
<dbReference type="AlphaFoldDB" id="A0A8J1TFR3"/>
<name>A0A8J1TFR3_OWEFU</name>
<feature type="non-terminal residue" evidence="2">
    <location>
        <position position="1"/>
    </location>
</feature>